<gene>
    <name evidence="1" type="ORF">OIU74_026116</name>
</gene>
<proteinExistence type="predicted"/>
<evidence type="ECO:0000313" key="2">
    <source>
        <dbReference type="Proteomes" id="UP001151752"/>
    </source>
</evidence>
<dbReference type="AlphaFoldDB" id="A0A9Q0W3A0"/>
<protein>
    <submittedName>
        <fullName evidence="1">Uncharacterized protein</fullName>
    </submittedName>
</protein>
<dbReference type="EMBL" id="JAPFFM010000006">
    <property type="protein sequence ID" value="KAJ6759579.1"/>
    <property type="molecule type" value="Genomic_DNA"/>
</dbReference>
<dbReference type="Proteomes" id="UP001151752">
    <property type="component" value="Chromosome 18"/>
</dbReference>
<evidence type="ECO:0000313" key="1">
    <source>
        <dbReference type="EMBL" id="KAJ6759579.1"/>
    </source>
</evidence>
<sequence length="50" mass="6074">MRLLAEYLCSPLLPFGHIRINLTLAKLWPDVFWIWTPLNFPWSRMWPVFS</sequence>
<feature type="non-terminal residue" evidence="1">
    <location>
        <position position="50"/>
    </location>
</feature>
<accession>A0A9Q0W3A0</accession>
<organism evidence="1 2">
    <name type="scientific">Salix koriyanagi</name>
    <dbReference type="NCBI Taxonomy" id="2511006"/>
    <lineage>
        <taxon>Eukaryota</taxon>
        <taxon>Viridiplantae</taxon>
        <taxon>Streptophyta</taxon>
        <taxon>Embryophyta</taxon>
        <taxon>Tracheophyta</taxon>
        <taxon>Spermatophyta</taxon>
        <taxon>Magnoliopsida</taxon>
        <taxon>eudicotyledons</taxon>
        <taxon>Gunneridae</taxon>
        <taxon>Pentapetalae</taxon>
        <taxon>rosids</taxon>
        <taxon>fabids</taxon>
        <taxon>Malpighiales</taxon>
        <taxon>Salicaceae</taxon>
        <taxon>Saliceae</taxon>
        <taxon>Salix</taxon>
    </lineage>
</organism>
<name>A0A9Q0W3A0_9ROSI</name>
<keyword evidence="2" id="KW-1185">Reference proteome</keyword>
<reference evidence="1" key="1">
    <citation type="submission" date="2022-11" db="EMBL/GenBank/DDBJ databases">
        <authorList>
            <person name="Hyden B.L."/>
            <person name="Feng K."/>
            <person name="Yates T."/>
            <person name="Jawdy S."/>
            <person name="Smart L.B."/>
            <person name="Muchero W."/>
        </authorList>
    </citation>
    <scope>NUCLEOTIDE SEQUENCE</scope>
    <source>
        <tissue evidence="1">Shoot tip</tissue>
    </source>
</reference>
<reference evidence="1" key="2">
    <citation type="journal article" date="2023" name="Int. J. Mol. Sci.">
        <title>De Novo Assembly and Annotation of 11 Diverse Shrub Willow (Salix) Genomes Reveals Novel Gene Organization in Sex-Linked Regions.</title>
        <authorList>
            <person name="Hyden B."/>
            <person name="Feng K."/>
            <person name="Yates T.B."/>
            <person name="Jawdy S."/>
            <person name="Cereghino C."/>
            <person name="Smart L.B."/>
            <person name="Muchero W."/>
        </authorList>
    </citation>
    <scope>NUCLEOTIDE SEQUENCE</scope>
    <source>
        <tissue evidence="1">Shoot tip</tissue>
    </source>
</reference>
<comment type="caution">
    <text evidence="1">The sequence shown here is derived from an EMBL/GenBank/DDBJ whole genome shotgun (WGS) entry which is preliminary data.</text>
</comment>